<accession>A0A3N0B631</accession>
<dbReference type="Proteomes" id="UP000278632">
    <property type="component" value="Unassembled WGS sequence"/>
</dbReference>
<keyword evidence="1" id="KW-0472">Membrane</keyword>
<dbReference type="Pfam" id="PF07314">
    <property type="entry name" value="Lit"/>
    <property type="match status" value="1"/>
</dbReference>
<protein>
    <submittedName>
        <fullName evidence="2">DUF1461 domain-containing protein</fullName>
    </submittedName>
</protein>
<dbReference type="AlphaFoldDB" id="A0A3N0B631"/>
<dbReference type="RefSeq" id="WP_123192518.1">
    <property type="nucleotide sequence ID" value="NZ_QICD01000017.1"/>
</dbReference>
<feature type="transmembrane region" description="Helical" evidence="1">
    <location>
        <begin position="163"/>
        <end position="184"/>
    </location>
</feature>
<reference evidence="3" key="1">
    <citation type="submission" date="2018-05" db="EMBL/GenBank/DDBJ databases">
        <title>Genome Sequencing of selected type strains of the family Eggerthellaceae.</title>
        <authorList>
            <person name="Danylec N."/>
            <person name="Stoll D.A."/>
            <person name="Doetsch A."/>
            <person name="Huch M."/>
        </authorList>
    </citation>
    <scope>NUCLEOTIDE SEQUENCE [LARGE SCALE GENOMIC DNA]</scope>
    <source>
        <strain evidence="3">DSM 16106</strain>
    </source>
</reference>
<keyword evidence="3" id="KW-1185">Reference proteome</keyword>
<dbReference type="EMBL" id="QICD01000017">
    <property type="protein sequence ID" value="RNL42562.1"/>
    <property type="molecule type" value="Genomic_DNA"/>
</dbReference>
<dbReference type="OrthoDB" id="4804608at2"/>
<comment type="caution">
    <text evidence="2">The sequence shown here is derived from an EMBL/GenBank/DDBJ whole genome shotgun (WGS) entry which is preliminary data.</text>
</comment>
<sequence length="252" mass="26247">MPTLEKNGAAKRGLMQAAAVIALAVAFVAAGLGACCLPQTTGMLAGMFSGMDNPSTPFSHDDLVQAAVATRDYTVGSNDREAVFAMLRDINRNAQTPYAEADEAALAAAPDVYTLDPEALSHLDDVNRVISMAGVAFAAIALAAVALCVYLGARVGRRAVGSVLAGAGIAVLTVFAALAAWVVVDFNGFFAAFHSLFFADGTWTFSYESLLITMYPPAFWMGMGAVWLTVTGTLSLAAAIGGMLLRRTPALR</sequence>
<evidence type="ECO:0000313" key="3">
    <source>
        <dbReference type="Proteomes" id="UP000278632"/>
    </source>
</evidence>
<evidence type="ECO:0000256" key="1">
    <source>
        <dbReference type="SAM" id="Phobius"/>
    </source>
</evidence>
<gene>
    <name evidence="2" type="ORF">DMP08_08665</name>
</gene>
<dbReference type="InterPro" id="IPR010178">
    <property type="entry name" value="Lit"/>
</dbReference>
<organism evidence="2 3">
    <name type="scientific">Paraeggerthella hongkongensis</name>
    <dbReference type="NCBI Taxonomy" id="230658"/>
    <lineage>
        <taxon>Bacteria</taxon>
        <taxon>Bacillati</taxon>
        <taxon>Actinomycetota</taxon>
        <taxon>Coriobacteriia</taxon>
        <taxon>Eggerthellales</taxon>
        <taxon>Eggerthellaceae</taxon>
        <taxon>Paraeggerthella</taxon>
    </lineage>
</organism>
<dbReference type="PROSITE" id="PS51257">
    <property type="entry name" value="PROKAR_LIPOPROTEIN"/>
    <property type="match status" value="1"/>
</dbReference>
<feature type="transmembrane region" description="Helical" evidence="1">
    <location>
        <begin position="129"/>
        <end position="151"/>
    </location>
</feature>
<evidence type="ECO:0000313" key="2">
    <source>
        <dbReference type="EMBL" id="RNL42562.1"/>
    </source>
</evidence>
<keyword evidence="1" id="KW-1133">Transmembrane helix</keyword>
<keyword evidence="1" id="KW-0812">Transmembrane</keyword>
<name>A0A3N0B631_9ACTN</name>
<proteinExistence type="predicted"/>
<feature type="transmembrane region" description="Helical" evidence="1">
    <location>
        <begin position="218"/>
        <end position="245"/>
    </location>
</feature>